<keyword evidence="4" id="KW-0496">Mitochondrion</keyword>
<evidence type="ECO:0000256" key="3">
    <source>
        <dbReference type="ARBA" id="ARBA00022792"/>
    </source>
</evidence>
<dbReference type="InterPro" id="IPR036539">
    <property type="entry name" value="Cyt_c_oxidase_su7a_sf"/>
</dbReference>
<comment type="caution">
    <text evidence="7">The sequence shown here is derived from an EMBL/GenBank/DDBJ whole genome shotgun (WGS) entry which is preliminary data.</text>
</comment>
<evidence type="ECO:0000256" key="6">
    <source>
        <dbReference type="SAM" id="Phobius"/>
    </source>
</evidence>
<keyword evidence="3" id="KW-0999">Mitochondrion inner membrane</keyword>
<comment type="similarity">
    <text evidence="2">Belongs to the cytochrome c oxidase VIIa family.</text>
</comment>
<reference evidence="7 8" key="1">
    <citation type="journal article" date="2018" name="Gigascience">
        <title>Genomes of trombidid mites reveal novel predicted allergens and laterally-transferred genes associated with secondary metabolism.</title>
        <authorList>
            <person name="Dong X."/>
            <person name="Chaisiri K."/>
            <person name="Xia D."/>
            <person name="Armstrong S.D."/>
            <person name="Fang Y."/>
            <person name="Donnelly M.J."/>
            <person name="Kadowaki T."/>
            <person name="McGarry J.W."/>
            <person name="Darby A.C."/>
            <person name="Makepeace B.L."/>
        </authorList>
    </citation>
    <scope>NUCLEOTIDE SEQUENCE [LARGE SCALE GENOMIC DNA]</scope>
    <source>
        <strain evidence="7">UoL-UT</strain>
    </source>
</reference>
<dbReference type="SUPFAM" id="SSF81419">
    <property type="entry name" value="Mitochondrial cytochrome c oxidase subunit VIIa"/>
    <property type="match status" value="1"/>
</dbReference>
<accession>A0A443S779</accession>
<dbReference type="GO" id="GO:0005743">
    <property type="term" value="C:mitochondrial inner membrane"/>
    <property type="evidence" value="ECO:0007669"/>
    <property type="project" value="UniProtKB-SubCell"/>
</dbReference>
<organism evidence="7 8">
    <name type="scientific">Leptotrombidium deliense</name>
    <dbReference type="NCBI Taxonomy" id="299467"/>
    <lineage>
        <taxon>Eukaryota</taxon>
        <taxon>Metazoa</taxon>
        <taxon>Ecdysozoa</taxon>
        <taxon>Arthropoda</taxon>
        <taxon>Chelicerata</taxon>
        <taxon>Arachnida</taxon>
        <taxon>Acari</taxon>
        <taxon>Acariformes</taxon>
        <taxon>Trombidiformes</taxon>
        <taxon>Prostigmata</taxon>
        <taxon>Anystina</taxon>
        <taxon>Parasitengona</taxon>
        <taxon>Trombiculoidea</taxon>
        <taxon>Trombiculidae</taxon>
        <taxon>Leptotrombidium</taxon>
    </lineage>
</organism>
<dbReference type="VEuPathDB" id="VectorBase:LDEU008687"/>
<sequence>MFHRYNAVANCLKTATQLEAVLPQGLKAGSGGSSSSGAKYTYKPILGASRQSSSAAAAPGKEKVLYKRWQDIPDSMIPTTSKRDPHNTIYRTRDYINFRKQQIFFQQKDGIPIYLKRGPIAYLRYYLVALGAFGGSAYFVYEWARRELTFMKRK</sequence>
<proteinExistence type="inferred from homology"/>
<evidence type="ECO:0000256" key="2">
    <source>
        <dbReference type="ARBA" id="ARBA00009331"/>
    </source>
</evidence>
<evidence type="ECO:0000313" key="7">
    <source>
        <dbReference type="EMBL" id="RWS23353.1"/>
    </source>
</evidence>
<comment type="subcellular location">
    <subcellularLocation>
        <location evidence="1">Mitochondrion inner membrane</location>
    </subcellularLocation>
</comment>
<evidence type="ECO:0000256" key="4">
    <source>
        <dbReference type="ARBA" id="ARBA00023128"/>
    </source>
</evidence>
<dbReference type="Proteomes" id="UP000288716">
    <property type="component" value="Unassembled WGS sequence"/>
</dbReference>
<dbReference type="AlphaFoldDB" id="A0A443S779"/>
<name>A0A443S779_9ACAR</name>
<dbReference type="EMBL" id="NCKV01006615">
    <property type="protein sequence ID" value="RWS23353.1"/>
    <property type="molecule type" value="Genomic_DNA"/>
</dbReference>
<evidence type="ECO:0000313" key="8">
    <source>
        <dbReference type="Proteomes" id="UP000288716"/>
    </source>
</evidence>
<dbReference type="OrthoDB" id="6481145at2759"/>
<evidence type="ECO:0000256" key="1">
    <source>
        <dbReference type="ARBA" id="ARBA00004273"/>
    </source>
</evidence>
<keyword evidence="6" id="KW-1133">Transmembrane helix</keyword>
<evidence type="ECO:0000256" key="5">
    <source>
        <dbReference type="ARBA" id="ARBA00023136"/>
    </source>
</evidence>
<gene>
    <name evidence="7" type="ORF">B4U80_13397</name>
</gene>
<dbReference type="GO" id="GO:0006123">
    <property type="term" value="P:mitochondrial electron transport, cytochrome c to oxygen"/>
    <property type="evidence" value="ECO:0007669"/>
    <property type="project" value="InterPro"/>
</dbReference>
<feature type="transmembrane region" description="Helical" evidence="6">
    <location>
        <begin position="125"/>
        <end position="144"/>
    </location>
</feature>
<dbReference type="Gene3D" id="4.10.91.10">
    <property type="entry name" value="Cytochrome c oxidase, subunit VIIa"/>
    <property type="match status" value="1"/>
</dbReference>
<keyword evidence="6" id="KW-0812">Transmembrane</keyword>
<keyword evidence="8" id="KW-1185">Reference proteome</keyword>
<protein>
    <submittedName>
        <fullName evidence="7">Uncharacterized protein</fullName>
    </submittedName>
</protein>
<dbReference type="GO" id="GO:0045277">
    <property type="term" value="C:respiratory chain complex IV"/>
    <property type="evidence" value="ECO:0007669"/>
    <property type="project" value="InterPro"/>
</dbReference>
<keyword evidence="5 6" id="KW-0472">Membrane</keyword>